<dbReference type="AlphaFoldDB" id="A0A813JNR0"/>
<protein>
    <submittedName>
        <fullName evidence="1">Uncharacterized protein</fullName>
    </submittedName>
</protein>
<gene>
    <name evidence="1" type="ORF">PGLA2088_LOCUS24160</name>
</gene>
<feature type="non-terminal residue" evidence="1">
    <location>
        <position position="105"/>
    </location>
</feature>
<feature type="non-terminal residue" evidence="1">
    <location>
        <position position="1"/>
    </location>
</feature>
<dbReference type="EMBL" id="CAJNNW010026376">
    <property type="protein sequence ID" value="CAE8684849.1"/>
    <property type="molecule type" value="Genomic_DNA"/>
</dbReference>
<evidence type="ECO:0000313" key="2">
    <source>
        <dbReference type="Proteomes" id="UP000626109"/>
    </source>
</evidence>
<accession>A0A813JNR0</accession>
<sequence length="105" mass="11707">SPHLHWSLLGICAAHQRGSAGSSGRSCSAVRACLCGRCCRCFYCIWRSRGRRSVRSGGARFSEVIESERLAPGLHRKLHGELYAEELEPLWCESADLLCTFHTDK</sequence>
<proteinExistence type="predicted"/>
<organism evidence="1 2">
    <name type="scientific">Polarella glacialis</name>
    <name type="common">Dinoflagellate</name>
    <dbReference type="NCBI Taxonomy" id="89957"/>
    <lineage>
        <taxon>Eukaryota</taxon>
        <taxon>Sar</taxon>
        <taxon>Alveolata</taxon>
        <taxon>Dinophyceae</taxon>
        <taxon>Suessiales</taxon>
        <taxon>Suessiaceae</taxon>
        <taxon>Polarella</taxon>
    </lineage>
</organism>
<reference evidence="1" key="1">
    <citation type="submission" date="2021-02" db="EMBL/GenBank/DDBJ databases">
        <authorList>
            <person name="Dougan E. K."/>
            <person name="Rhodes N."/>
            <person name="Thang M."/>
            <person name="Chan C."/>
        </authorList>
    </citation>
    <scope>NUCLEOTIDE SEQUENCE</scope>
</reference>
<evidence type="ECO:0000313" key="1">
    <source>
        <dbReference type="EMBL" id="CAE8684849.1"/>
    </source>
</evidence>
<comment type="caution">
    <text evidence="1">The sequence shown here is derived from an EMBL/GenBank/DDBJ whole genome shotgun (WGS) entry which is preliminary data.</text>
</comment>
<name>A0A813JNR0_POLGL</name>
<dbReference type="Proteomes" id="UP000626109">
    <property type="component" value="Unassembled WGS sequence"/>
</dbReference>